<gene>
    <name evidence="2" type="ORF">UBAL3_80150045</name>
</gene>
<dbReference type="AlphaFoldDB" id="C6HVZ4"/>
<dbReference type="GO" id="GO:0003677">
    <property type="term" value="F:DNA binding"/>
    <property type="evidence" value="ECO:0007669"/>
    <property type="project" value="InterPro"/>
</dbReference>
<dbReference type="Proteomes" id="UP000009374">
    <property type="component" value="Unassembled WGS sequence"/>
</dbReference>
<dbReference type="Pfam" id="PF15943">
    <property type="entry name" value="YdaS_toxin"/>
    <property type="match status" value="1"/>
</dbReference>
<dbReference type="InterPro" id="IPR031856">
    <property type="entry name" value="YdaS_toxin-like"/>
</dbReference>
<evidence type="ECO:0000313" key="3">
    <source>
        <dbReference type="Proteomes" id="UP000009374"/>
    </source>
</evidence>
<name>C6HVZ4_9BACT</name>
<evidence type="ECO:0000313" key="2">
    <source>
        <dbReference type="EMBL" id="EES53256.1"/>
    </source>
</evidence>
<dbReference type="EMBL" id="GG693867">
    <property type="protein sequence ID" value="EES53256.1"/>
    <property type="molecule type" value="Genomic_DNA"/>
</dbReference>
<keyword evidence="3" id="KW-1185">Reference proteome</keyword>
<sequence>MKPTSPLRKAIEIVGSQNKLAKILGKRQSVIWAWLKRGTVSAEYVLKVEQATGGRVTRHELRPDLYPKEDQEESTTGTTESTTLH</sequence>
<proteinExistence type="predicted"/>
<reference evidence="2 3" key="1">
    <citation type="journal article" date="2009" name="Appl. Environ. Microbiol.">
        <title>Community genomic and proteomic analyses of chemoautotrophic iron-oxidizing "Leptospirillum rubarum" (Group II) and "Leptospirillum ferrodiazotrophum" (Group III) bacteria in acid mine drainage biofilms.</title>
        <authorList>
            <person name="Goltsman D.S."/>
            <person name="Denef V.J."/>
            <person name="Singer S.W."/>
            <person name="VerBerkmoes N.C."/>
            <person name="Lefsrud M."/>
            <person name="Mueller R.S."/>
            <person name="Dick G.J."/>
            <person name="Sun C.L."/>
            <person name="Wheeler K.E."/>
            <person name="Zemla A."/>
            <person name="Baker B.J."/>
            <person name="Hauser L."/>
            <person name="Land M."/>
            <person name="Shah M.B."/>
            <person name="Thelen M.P."/>
            <person name="Hettich R.L."/>
            <person name="Banfield J.F."/>
        </authorList>
    </citation>
    <scope>NUCLEOTIDE SEQUENCE [LARGE SCALE GENOMIC DNA]</scope>
</reference>
<dbReference type="Gene3D" id="1.10.260.40">
    <property type="entry name" value="lambda repressor-like DNA-binding domains"/>
    <property type="match status" value="1"/>
</dbReference>
<organism evidence="2 3">
    <name type="scientific">Leptospirillum ferrodiazotrophum</name>
    <dbReference type="NCBI Taxonomy" id="412449"/>
    <lineage>
        <taxon>Bacteria</taxon>
        <taxon>Pseudomonadati</taxon>
        <taxon>Nitrospirota</taxon>
        <taxon>Nitrospiria</taxon>
        <taxon>Nitrospirales</taxon>
        <taxon>Nitrospiraceae</taxon>
        <taxon>Leptospirillum</taxon>
    </lineage>
</organism>
<feature type="region of interest" description="Disordered" evidence="1">
    <location>
        <begin position="60"/>
        <end position="85"/>
    </location>
</feature>
<dbReference type="InterPro" id="IPR010982">
    <property type="entry name" value="Lambda_DNA-bd_dom_sf"/>
</dbReference>
<feature type="compositionally biased region" description="Low complexity" evidence="1">
    <location>
        <begin position="74"/>
        <end position="85"/>
    </location>
</feature>
<accession>C6HVZ4</accession>
<feature type="compositionally biased region" description="Basic and acidic residues" evidence="1">
    <location>
        <begin position="60"/>
        <end position="69"/>
    </location>
</feature>
<protein>
    <submittedName>
        <fullName evidence="2">Uncharacterized protein</fullName>
    </submittedName>
</protein>
<dbReference type="SUPFAM" id="SSF47413">
    <property type="entry name" value="lambda repressor-like DNA-binding domains"/>
    <property type="match status" value="1"/>
</dbReference>
<evidence type="ECO:0000256" key="1">
    <source>
        <dbReference type="SAM" id="MobiDB-lite"/>
    </source>
</evidence>